<comment type="subcellular location">
    <subcellularLocation>
        <location evidence="2">Endoplasmic reticulum membrane</location>
        <topology evidence="2">Single-pass type II membrane protein</topology>
    </subcellularLocation>
    <subcellularLocation>
        <location evidence="1">Golgi apparatus membrane</location>
        <topology evidence="1">Single-pass type II membrane protein</topology>
    </subcellularLocation>
</comment>
<proteinExistence type="predicted"/>
<keyword evidence="3" id="KW-0328">Glycosyltransferase</keyword>
<evidence type="ECO:0000256" key="10">
    <source>
        <dbReference type="ARBA" id="ARBA00023034"/>
    </source>
</evidence>
<dbReference type="PANTHER" id="PTHR46025:SF3">
    <property type="entry name" value="XYLOSYLTRANSFERASE OXT"/>
    <property type="match status" value="1"/>
</dbReference>
<keyword evidence="4" id="KW-0808">Transferase</keyword>
<keyword evidence="6" id="KW-0479">Metal-binding</keyword>
<dbReference type="InterPro" id="IPR043538">
    <property type="entry name" value="XYLT"/>
</dbReference>
<keyword evidence="5" id="KW-0812">Transmembrane</keyword>
<keyword evidence="10" id="KW-0333">Golgi apparatus</keyword>
<dbReference type="RefSeq" id="WP_406636673.1">
    <property type="nucleotide sequence ID" value="NZ_CP148033.1"/>
</dbReference>
<evidence type="ECO:0000256" key="6">
    <source>
        <dbReference type="ARBA" id="ARBA00022723"/>
    </source>
</evidence>
<evidence type="ECO:0000256" key="12">
    <source>
        <dbReference type="ARBA" id="ARBA00023157"/>
    </source>
</evidence>
<protein>
    <recommendedName>
        <fullName evidence="14">Peptide O-xylosyltransferase</fullName>
    </recommendedName>
</protein>
<dbReference type="PANTHER" id="PTHR46025">
    <property type="entry name" value="XYLOSYLTRANSFERASE OXT"/>
    <property type="match status" value="1"/>
</dbReference>
<keyword evidence="11" id="KW-0472">Membrane</keyword>
<keyword evidence="7" id="KW-0256">Endoplasmic reticulum</keyword>
<evidence type="ECO:0000256" key="2">
    <source>
        <dbReference type="ARBA" id="ARBA00004648"/>
    </source>
</evidence>
<evidence type="ECO:0000313" key="15">
    <source>
        <dbReference type="EMBL" id="WXK93942.1"/>
    </source>
</evidence>
<name>A0ABZ2R693_9MICC</name>
<keyword evidence="8" id="KW-0735">Signal-anchor</keyword>
<evidence type="ECO:0000256" key="4">
    <source>
        <dbReference type="ARBA" id="ARBA00022679"/>
    </source>
</evidence>
<evidence type="ECO:0000256" key="11">
    <source>
        <dbReference type="ARBA" id="ARBA00023136"/>
    </source>
</evidence>
<gene>
    <name evidence="15" type="ORF">WHH00_03800</name>
</gene>
<dbReference type="InterPro" id="IPR003406">
    <property type="entry name" value="Glyco_trans_14"/>
</dbReference>
<evidence type="ECO:0000256" key="7">
    <source>
        <dbReference type="ARBA" id="ARBA00022824"/>
    </source>
</evidence>
<evidence type="ECO:0000256" key="5">
    <source>
        <dbReference type="ARBA" id="ARBA00022692"/>
    </source>
</evidence>
<organism evidence="15 16">
    <name type="scientific">Pseudarthrobacter quantipunctorum</name>
    <dbReference type="NCBI Taxonomy" id="3128980"/>
    <lineage>
        <taxon>Bacteria</taxon>
        <taxon>Bacillati</taxon>
        <taxon>Actinomycetota</taxon>
        <taxon>Actinomycetes</taxon>
        <taxon>Micrococcales</taxon>
        <taxon>Micrococcaceae</taxon>
        <taxon>Pseudarthrobacter</taxon>
    </lineage>
</organism>
<evidence type="ECO:0000256" key="13">
    <source>
        <dbReference type="ARBA" id="ARBA00023180"/>
    </source>
</evidence>
<evidence type="ECO:0000256" key="14">
    <source>
        <dbReference type="ARBA" id="ARBA00042865"/>
    </source>
</evidence>
<evidence type="ECO:0000313" key="16">
    <source>
        <dbReference type="Proteomes" id="UP001623384"/>
    </source>
</evidence>
<dbReference type="Proteomes" id="UP001623384">
    <property type="component" value="Chromosome"/>
</dbReference>
<keyword evidence="16" id="KW-1185">Reference proteome</keyword>
<dbReference type="EMBL" id="CP148033">
    <property type="protein sequence ID" value="WXK93942.1"/>
    <property type="molecule type" value="Genomic_DNA"/>
</dbReference>
<evidence type="ECO:0000256" key="9">
    <source>
        <dbReference type="ARBA" id="ARBA00022989"/>
    </source>
</evidence>
<evidence type="ECO:0000256" key="1">
    <source>
        <dbReference type="ARBA" id="ARBA00004323"/>
    </source>
</evidence>
<keyword evidence="12" id="KW-1015">Disulfide bond</keyword>
<sequence>MTVFMIYTFREPELLNRTVKALSPHQVVIHVDAKIDQTPFEAAIRMEDKARVTFLPNRVRVNWGGYSQVDAIRRLVAEAICRASPDEYLIMLSGQDYPIKSVPEIEKQLTLGRGRQYLRYFEVAASEPIYMAQVSHRHHRDLPIGSNHTGNVRVRKARNFLIRAAEKMSSLGPALKPPPGLRVAHGATHFAITASFAEDLESLITPEIENYFRKVFCPEEKFYHSLAALSARSAETGGTLDGGFEPYTGRGNWRYSNLHHIDETLVKVYTEDDWEEVRNSQKFFLRKLESERSSRLLQMIDDELLPSTSDVM</sequence>
<keyword evidence="9" id="KW-1133">Transmembrane helix</keyword>
<dbReference type="Pfam" id="PF02485">
    <property type="entry name" value="Branch"/>
    <property type="match status" value="1"/>
</dbReference>
<reference evidence="15 16" key="1">
    <citation type="submission" date="2024-03" db="EMBL/GenBank/DDBJ databases">
        <title>Rhodococcus navarretei sp. nov. and Pseudarthrobacter quantumdoti sp. nov., two new species with the ability to biosynthesize Quantum Dots isolated from soil samples at Union Glacier, Antarctica.</title>
        <authorList>
            <person name="Vargas M."/>
        </authorList>
    </citation>
    <scope>NUCLEOTIDE SEQUENCE [LARGE SCALE GENOMIC DNA]</scope>
    <source>
        <strain evidence="15 16">RC-2-3</strain>
    </source>
</reference>
<keyword evidence="13" id="KW-0325">Glycoprotein</keyword>
<evidence type="ECO:0000256" key="8">
    <source>
        <dbReference type="ARBA" id="ARBA00022968"/>
    </source>
</evidence>
<accession>A0ABZ2R693</accession>
<evidence type="ECO:0000256" key="3">
    <source>
        <dbReference type="ARBA" id="ARBA00022676"/>
    </source>
</evidence>